<keyword evidence="17 21" id="KW-0472">Membrane</keyword>
<evidence type="ECO:0000256" key="22">
    <source>
        <dbReference type="SAM" id="MobiDB-lite"/>
    </source>
</evidence>
<keyword evidence="9 20" id="KW-0679">Respiratory chain</keyword>
<keyword evidence="15 21" id="KW-0408">Iron</keyword>
<feature type="transmembrane region" description="Helical" evidence="21">
    <location>
        <begin position="443"/>
        <end position="462"/>
    </location>
</feature>
<feature type="transmembrane region" description="Helical" evidence="21">
    <location>
        <begin position="256"/>
        <end position="280"/>
    </location>
</feature>
<keyword evidence="6 20" id="KW-0813">Transport</keyword>
<comment type="similarity">
    <text evidence="3 20">Belongs to the heme-copper respiratory oxidase family.</text>
</comment>
<dbReference type="PROSITE" id="PS50855">
    <property type="entry name" value="COX1"/>
    <property type="match status" value="1"/>
</dbReference>
<feature type="transmembrane region" description="Helical" evidence="21">
    <location>
        <begin position="611"/>
        <end position="631"/>
    </location>
</feature>
<comment type="pathway">
    <text evidence="2 21">Energy metabolism; oxidative phosphorylation.</text>
</comment>
<feature type="transmembrane region" description="Helical" evidence="21">
    <location>
        <begin position="209"/>
        <end position="236"/>
    </location>
</feature>
<evidence type="ECO:0000256" key="16">
    <source>
        <dbReference type="ARBA" id="ARBA00023008"/>
    </source>
</evidence>
<feature type="transmembrane region" description="Helical" evidence="21">
    <location>
        <begin position="169"/>
        <end position="188"/>
    </location>
</feature>
<comment type="subcellular location">
    <subcellularLocation>
        <location evidence="1 21">Cell membrane</location>
        <topology evidence="1 21">Multi-pass membrane protein</topology>
    </subcellularLocation>
</comment>
<dbReference type="EC" id="7.1.1.9" evidence="4 21"/>
<keyword evidence="7 21" id="KW-1003">Cell membrane</keyword>
<keyword evidence="24" id="KW-0560">Oxidoreductase</keyword>
<dbReference type="GO" id="GO:0006119">
    <property type="term" value="P:oxidative phosphorylation"/>
    <property type="evidence" value="ECO:0007669"/>
    <property type="project" value="UniProtKB-UniPathway"/>
</dbReference>
<dbReference type="GO" id="GO:0022904">
    <property type="term" value="P:respiratory electron transport chain"/>
    <property type="evidence" value="ECO:0007669"/>
    <property type="project" value="TreeGrafter"/>
</dbReference>
<feature type="transmembrane region" description="Helical" evidence="21">
    <location>
        <begin position="34"/>
        <end position="54"/>
    </location>
</feature>
<dbReference type="FunFam" id="1.20.210.10:FF:000006">
    <property type="entry name" value="Cytochrome c oxidase subunit 1"/>
    <property type="match status" value="1"/>
</dbReference>
<dbReference type="PANTHER" id="PTHR10422">
    <property type="entry name" value="CYTOCHROME C OXIDASE SUBUNIT 1"/>
    <property type="match status" value="1"/>
</dbReference>
<keyword evidence="16 21" id="KW-0186">Copper</keyword>
<sequence length="639" mass="71502">MTEAPEPSRLLRRPSKETGFWSWVTTVDHKRIGILYFVTAFTFFVIAGIQALLIRVQLAGPDGQVLNADQYNQLFTMHGLTMIFLALMPLSAGFFNYVLPLQIGARDVAFPRLNALSYWVFLLGGIFIYSSIFLGGMPDGGWFNYAPLSSEVGPDPGNTDVYAGHASRMLFYSVGLQIVGLASLIQAVNMVTTILNMRAPGMRLMRMPVFTWMSLVTNFLLLFAIPIIAVALWQLMFDVRFDGRYFDPTQGGDPILWQHMFWLFGHPEVYILILPAFGIVSEVLPVFSRKPVFGYSALVFSGLAIAFLGFGVWAHHMFASGLGPVANSAFALTTMFIAVPTGVKIFNWLGTIWGGRIRFTTALMFALGLVAMFTIGGLSGVTHAIVPHNYQHTDTYYVVAHFHYVLFGGTMFGIFAGVYYWFPKMTGRMLGERIGKWHFWLTFIGFNLTFAPMHIVGLQGMPRRIDSYPAGYGWEFWNQVETWGSFIIAFSVLLFLINVVWSKRHGEIAGDDPWDARTIEWMTTSPPPQHDWDVVPEVTARDELWHRKYAVGRGRGVRVPAGASHDHAGPEDEGEHHPEHIHMPDRSFYPLIVALGIFVMGYGPFTGGALMWGIIATGIAILLFGAFGWAFEPTAEEEH</sequence>
<evidence type="ECO:0000256" key="11">
    <source>
        <dbReference type="ARBA" id="ARBA00022723"/>
    </source>
</evidence>
<dbReference type="InterPro" id="IPR023616">
    <property type="entry name" value="Cyt_c_oxase-like_su1_dom"/>
</dbReference>
<feature type="transmembrane region" description="Helical" evidence="21">
    <location>
        <begin position="116"/>
        <end position="137"/>
    </location>
</feature>
<feature type="region of interest" description="Disordered" evidence="22">
    <location>
        <begin position="560"/>
        <end position="580"/>
    </location>
</feature>
<dbReference type="InterPro" id="IPR014241">
    <property type="entry name" value="Cyt_c_oxidase_su1_bac"/>
</dbReference>
<gene>
    <name evidence="24" type="primary">ctaD</name>
    <name evidence="24" type="ORF">ER308_01025</name>
</gene>
<dbReference type="UniPathway" id="UPA00705"/>
<dbReference type="OrthoDB" id="9803294at2"/>
<evidence type="ECO:0000256" key="5">
    <source>
        <dbReference type="ARBA" id="ARBA00015947"/>
    </source>
</evidence>
<dbReference type="GO" id="GO:0015990">
    <property type="term" value="P:electron transport coupled proton transport"/>
    <property type="evidence" value="ECO:0007669"/>
    <property type="project" value="InterPro"/>
</dbReference>
<feature type="transmembrane region" description="Helical" evidence="21">
    <location>
        <begin position="325"/>
        <end position="349"/>
    </location>
</feature>
<evidence type="ECO:0000256" key="8">
    <source>
        <dbReference type="ARBA" id="ARBA00022617"/>
    </source>
</evidence>
<evidence type="ECO:0000256" key="9">
    <source>
        <dbReference type="ARBA" id="ARBA00022660"/>
    </source>
</evidence>
<keyword evidence="11 21" id="KW-0479">Metal-binding</keyword>
<keyword evidence="12" id="KW-1278">Translocase</keyword>
<dbReference type="SUPFAM" id="SSF81442">
    <property type="entry name" value="Cytochrome c oxidase subunit I-like"/>
    <property type="match status" value="1"/>
</dbReference>
<organism evidence="24 25">
    <name type="scientific">Egibacter rhizosphaerae</name>
    <dbReference type="NCBI Taxonomy" id="1670831"/>
    <lineage>
        <taxon>Bacteria</taxon>
        <taxon>Bacillati</taxon>
        <taxon>Actinomycetota</taxon>
        <taxon>Nitriliruptoria</taxon>
        <taxon>Egibacterales</taxon>
        <taxon>Egibacteraceae</taxon>
        <taxon>Egibacter</taxon>
    </lineage>
</organism>
<evidence type="ECO:0000256" key="1">
    <source>
        <dbReference type="ARBA" id="ARBA00004651"/>
    </source>
</evidence>
<dbReference type="PROSITE" id="PS00077">
    <property type="entry name" value="COX1_CUB"/>
    <property type="match status" value="1"/>
</dbReference>
<reference evidence="24 25" key="1">
    <citation type="submission" date="2019-01" db="EMBL/GenBank/DDBJ databases">
        <title>Egibacter rhizosphaerae EGI 80759T.</title>
        <authorList>
            <person name="Chen D.-D."/>
            <person name="Tian Y."/>
            <person name="Jiao J.-Y."/>
            <person name="Zhang X.-T."/>
            <person name="Zhang Y.-G."/>
            <person name="Zhang Y."/>
            <person name="Xiao M."/>
            <person name="Shu W.-S."/>
            <person name="Li W.-J."/>
        </authorList>
    </citation>
    <scope>NUCLEOTIDE SEQUENCE [LARGE SCALE GENOMIC DNA]</scope>
    <source>
        <strain evidence="24 25">EGI 80759</strain>
    </source>
</reference>
<dbReference type="GO" id="GO:0046872">
    <property type="term" value="F:metal ion binding"/>
    <property type="evidence" value="ECO:0007669"/>
    <property type="project" value="UniProtKB-KW"/>
</dbReference>
<evidence type="ECO:0000256" key="7">
    <source>
        <dbReference type="ARBA" id="ARBA00022475"/>
    </source>
</evidence>
<keyword evidence="14 21" id="KW-1133">Transmembrane helix</keyword>
<evidence type="ECO:0000256" key="13">
    <source>
        <dbReference type="ARBA" id="ARBA00022982"/>
    </source>
</evidence>
<dbReference type="GO" id="GO:0004129">
    <property type="term" value="F:cytochrome-c oxidase activity"/>
    <property type="evidence" value="ECO:0007669"/>
    <property type="project" value="UniProtKB-EC"/>
</dbReference>
<dbReference type="InterPro" id="IPR023615">
    <property type="entry name" value="Cyt_c_Oxase_su1_BS"/>
</dbReference>
<keyword evidence="10 20" id="KW-0812">Transmembrane</keyword>
<feature type="domain" description="Cytochrome oxidase subunit I profile" evidence="23">
    <location>
        <begin position="17"/>
        <end position="539"/>
    </location>
</feature>
<dbReference type="CDD" id="cd01662">
    <property type="entry name" value="Ubiquinol_Oxidase_I"/>
    <property type="match status" value="1"/>
</dbReference>
<evidence type="ECO:0000256" key="15">
    <source>
        <dbReference type="ARBA" id="ARBA00023004"/>
    </source>
</evidence>
<feature type="transmembrane region" description="Helical" evidence="21">
    <location>
        <begin position="401"/>
        <end position="422"/>
    </location>
</feature>
<dbReference type="PANTHER" id="PTHR10422:SF18">
    <property type="entry name" value="CYTOCHROME C OXIDASE SUBUNIT 1"/>
    <property type="match status" value="1"/>
</dbReference>
<evidence type="ECO:0000256" key="2">
    <source>
        <dbReference type="ARBA" id="ARBA00004673"/>
    </source>
</evidence>
<evidence type="ECO:0000256" key="4">
    <source>
        <dbReference type="ARBA" id="ARBA00012949"/>
    </source>
</evidence>
<feature type="transmembrane region" description="Helical" evidence="21">
    <location>
        <begin position="74"/>
        <end position="95"/>
    </location>
</feature>
<keyword evidence="25" id="KW-1185">Reference proteome</keyword>
<keyword evidence="8 20" id="KW-0349">Heme</keyword>
<feature type="transmembrane region" description="Helical" evidence="21">
    <location>
        <begin position="292"/>
        <end position="313"/>
    </location>
</feature>
<dbReference type="Gene3D" id="1.20.210.10">
    <property type="entry name" value="Cytochrome c oxidase-like, subunit I domain"/>
    <property type="match status" value="1"/>
</dbReference>
<dbReference type="GO" id="GO:0016491">
    <property type="term" value="F:oxidoreductase activity"/>
    <property type="evidence" value="ECO:0007669"/>
    <property type="project" value="UniProtKB-KW"/>
</dbReference>
<feature type="transmembrane region" description="Helical" evidence="21">
    <location>
        <begin position="482"/>
        <end position="501"/>
    </location>
</feature>
<evidence type="ECO:0000256" key="3">
    <source>
        <dbReference type="ARBA" id="ARBA00009578"/>
    </source>
</evidence>
<feature type="transmembrane region" description="Helical" evidence="21">
    <location>
        <begin position="361"/>
        <end position="381"/>
    </location>
</feature>
<dbReference type="Pfam" id="PF00115">
    <property type="entry name" value="COX1"/>
    <property type="match status" value="1"/>
</dbReference>
<evidence type="ECO:0000256" key="12">
    <source>
        <dbReference type="ARBA" id="ARBA00022967"/>
    </source>
</evidence>
<dbReference type="GO" id="GO:0020037">
    <property type="term" value="F:heme binding"/>
    <property type="evidence" value="ECO:0007669"/>
    <property type="project" value="InterPro"/>
</dbReference>
<dbReference type="Proteomes" id="UP000291469">
    <property type="component" value="Chromosome"/>
</dbReference>
<dbReference type="Gene3D" id="1.10.287.70">
    <property type="match status" value="1"/>
</dbReference>
<dbReference type="EMBL" id="CP036402">
    <property type="protein sequence ID" value="QBI21848.1"/>
    <property type="molecule type" value="Genomic_DNA"/>
</dbReference>
<comment type="function">
    <text evidence="18 21">Cytochrome c oxidase is the component of the respiratory chain that catalyzes the reduction of oxygen to water. Subunits 1-3 form the functional core of the enzyme complex. CO I is the catalytic subunit of the enzyme. Electrons originating in cytochrome c are transferred via the copper A center of subunit 2 and heme A of subunit 1 to the bimetallic center formed by heme A3 and copper B.</text>
</comment>
<evidence type="ECO:0000256" key="18">
    <source>
        <dbReference type="ARBA" id="ARBA00025218"/>
    </source>
</evidence>
<comment type="catalytic activity">
    <reaction evidence="19 21">
        <text>4 Fe(II)-[cytochrome c] + O2 + 8 H(+)(in) = 4 Fe(III)-[cytochrome c] + 2 H2O + 4 H(+)(out)</text>
        <dbReference type="Rhea" id="RHEA:11436"/>
        <dbReference type="Rhea" id="RHEA-COMP:10350"/>
        <dbReference type="Rhea" id="RHEA-COMP:14399"/>
        <dbReference type="ChEBI" id="CHEBI:15377"/>
        <dbReference type="ChEBI" id="CHEBI:15378"/>
        <dbReference type="ChEBI" id="CHEBI:15379"/>
        <dbReference type="ChEBI" id="CHEBI:29033"/>
        <dbReference type="ChEBI" id="CHEBI:29034"/>
        <dbReference type="EC" id="7.1.1.9"/>
    </reaction>
</comment>
<dbReference type="NCBIfam" id="TIGR02891">
    <property type="entry name" value="CtaD_CoxA"/>
    <property type="match status" value="1"/>
</dbReference>
<dbReference type="InterPro" id="IPR000883">
    <property type="entry name" value="Cyt_C_Oxase_1"/>
</dbReference>
<evidence type="ECO:0000256" key="21">
    <source>
        <dbReference type="RuleBase" id="RU363061"/>
    </source>
</evidence>
<dbReference type="KEGG" id="erz:ER308_01025"/>
<dbReference type="AlphaFoldDB" id="A0A411YKV4"/>
<proteinExistence type="inferred from homology"/>
<evidence type="ECO:0000256" key="20">
    <source>
        <dbReference type="RuleBase" id="RU000370"/>
    </source>
</evidence>
<evidence type="ECO:0000256" key="17">
    <source>
        <dbReference type="ARBA" id="ARBA00023136"/>
    </source>
</evidence>
<feature type="transmembrane region" description="Helical" evidence="21">
    <location>
        <begin position="588"/>
        <end position="605"/>
    </location>
</feature>
<dbReference type="PRINTS" id="PR01165">
    <property type="entry name" value="CYCOXIDASEI"/>
</dbReference>
<evidence type="ECO:0000256" key="6">
    <source>
        <dbReference type="ARBA" id="ARBA00022448"/>
    </source>
</evidence>
<keyword evidence="13 20" id="KW-0249">Electron transport</keyword>
<protein>
    <recommendedName>
        <fullName evidence="5 21">Cytochrome c oxidase subunit 1</fullName>
        <ecNumber evidence="4 21">7.1.1.9</ecNumber>
    </recommendedName>
</protein>
<evidence type="ECO:0000259" key="23">
    <source>
        <dbReference type="PROSITE" id="PS50855"/>
    </source>
</evidence>
<dbReference type="GO" id="GO:0005886">
    <property type="term" value="C:plasma membrane"/>
    <property type="evidence" value="ECO:0007669"/>
    <property type="project" value="UniProtKB-SubCell"/>
</dbReference>
<evidence type="ECO:0000256" key="14">
    <source>
        <dbReference type="ARBA" id="ARBA00022989"/>
    </source>
</evidence>
<evidence type="ECO:0000256" key="19">
    <source>
        <dbReference type="ARBA" id="ARBA00047816"/>
    </source>
</evidence>
<evidence type="ECO:0000256" key="10">
    <source>
        <dbReference type="ARBA" id="ARBA00022692"/>
    </source>
</evidence>
<name>A0A411YKV4_9ACTN</name>
<feature type="compositionally biased region" description="Basic and acidic residues" evidence="22">
    <location>
        <begin position="564"/>
        <end position="580"/>
    </location>
</feature>
<dbReference type="InterPro" id="IPR036927">
    <property type="entry name" value="Cyt_c_oxase-like_su1_sf"/>
</dbReference>
<accession>A0A411YKV4</accession>
<evidence type="ECO:0000313" key="25">
    <source>
        <dbReference type="Proteomes" id="UP000291469"/>
    </source>
</evidence>
<evidence type="ECO:0000313" key="24">
    <source>
        <dbReference type="EMBL" id="QBI21848.1"/>
    </source>
</evidence>